<sequence length="213" mass="24210">MEVRKFDSEKLVLTQCLNTSLIAAYLQLKTFHITQQSKQGMLPSFSSERIDSAVQHKPNKTMATYYPVQMPIVQPQQTFLPPPQRRRRRVQRRNGNGNQSFTKQIKDLTDKVSKLMPKNKETNYYSLQAAYGQEAPELLVQPTLESDVRYRIAKADLQKLTTDVKKRLQAGAGTITKNPNGQVTIHLQFLPPGAASRTFIPLKHEGAETEEEV</sequence>
<protein>
    <submittedName>
        <fullName evidence="2">N protein</fullName>
    </submittedName>
</protein>
<dbReference type="EMBL" id="KJ935003">
    <property type="protein sequence ID" value="AII00829.1"/>
    <property type="molecule type" value="Genomic_RNA"/>
</dbReference>
<reference evidence="2" key="1">
    <citation type="journal article" date="2014" name="J. Gen. Virol.">
        <title>Novel divergent nidovirus in a python with pneumonia.</title>
        <authorList>
            <person name="Bodewes R."/>
            <person name="Lempp C."/>
            <person name="Schurch A.C."/>
            <person name="Habierski A."/>
            <person name="Hahn K."/>
            <person name="Lamers M."/>
            <person name="von Dornberg K."/>
            <person name="Wohlsein P."/>
            <person name="Drexler J.F."/>
            <person name="Haagmans B.L."/>
            <person name="Smits S.L."/>
            <person name="Baumgartner W."/>
            <person name="Osterhaus A.D."/>
        </authorList>
    </citation>
    <scope>NUCLEOTIDE SEQUENCE</scope>
    <source>
        <strain evidence="2">S1536/13</strain>
    </source>
</reference>
<name>A0A076E583_9NIDO</name>
<feature type="region of interest" description="Disordered" evidence="1">
    <location>
        <begin position="78"/>
        <end position="101"/>
    </location>
</feature>
<accession>A0A076E583</accession>
<proteinExistence type="predicted"/>
<organism evidence="2">
    <name type="scientific">Python nidovirus</name>
    <dbReference type="NCBI Taxonomy" id="1526652"/>
    <lineage>
        <taxon>Viruses</taxon>
        <taxon>Riboviria</taxon>
        <taxon>Orthornavirae</taxon>
        <taxon>Pisuviricota</taxon>
        <taxon>Pisoniviricetes</taxon>
        <taxon>Nidovirales</taxon>
    </lineage>
</organism>
<evidence type="ECO:0000313" key="2">
    <source>
        <dbReference type="EMBL" id="AII00829.1"/>
    </source>
</evidence>
<evidence type="ECO:0000256" key="1">
    <source>
        <dbReference type="SAM" id="MobiDB-lite"/>
    </source>
</evidence>